<protein>
    <submittedName>
        <fullName evidence="1">Uncharacterized protein</fullName>
    </submittedName>
</protein>
<dbReference type="EMBL" id="MIGC01004057">
    <property type="protein sequence ID" value="PHJ18571.1"/>
    <property type="molecule type" value="Genomic_DNA"/>
</dbReference>
<keyword evidence="2" id="KW-1185">Reference proteome</keyword>
<feature type="non-terminal residue" evidence="1">
    <location>
        <position position="1"/>
    </location>
</feature>
<dbReference type="VEuPathDB" id="ToxoDB:CSUI_007602"/>
<proteinExistence type="predicted"/>
<dbReference type="GeneID" id="94430958"/>
<evidence type="ECO:0000313" key="1">
    <source>
        <dbReference type="EMBL" id="PHJ18571.1"/>
    </source>
</evidence>
<evidence type="ECO:0000313" key="2">
    <source>
        <dbReference type="Proteomes" id="UP000221165"/>
    </source>
</evidence>
<dbReference type="RefSeq" id="XP_067920277.1">
    <property type="nucleotide sequence ID" value="XM_068067747.1"/>
</dbReference>
<sequence>EEKEDARERGGDKRTKGGKVVFELSCLLLCIEDAVSFVLKRHDR</sequence>
<dbReference type="AlphaFoldDB" id="A0A2C6JTX9"/>
<comment type="caution">
    <text evidence="1">The sequence shown here is derived from an EMBL/GenBank/DDBJ whole genome shotgun (WGS) entry which is preliminary data.</text>
</comment>
<name>A0A2C6JTX9_9APIC</name>
<dbReference type="Proteomes" id="UP000221165">
    <property type="component" value="Unassembled WGS sequence"/>
</dbReference>
<gene>
    <name evidence="1" type="ORF">CSUI_007602</name>
</gene>
<accession>A0A2C6JTX9</accession>
<organism evidence="1 2">
    <name type="scientific">Cystoisospora suis</name>
    <dbReference type="NCBI Taxonomy" id="483139"/>
    <lineage>
        <taxon>Eukaryota</taxon>
        <taxon>Sar</taxon>
        <taxon>Alveolata</taxon>
        <taxon>Apicomplexa</taxon>
        <taxon>Conoidasida</taxon>
        <taxon>Coccidia</taxon>
        <taxon>Eucoccidiorida</taxon>
        <taxon>Eimeriorina</taxon>
        <taxon>Sarcocystidae</taxon>
        <taxon>Cystoisospora</taxon>
    </lineage>
</organism>
<reference evidence="1 2" key="1">
    <citation type="journal article" date="2017" name="Int. J. Parasitol.">
        <title>The genome of the protozoan parasite Cystoisospora suis and a reverse vaccinology approach to identify vaccine candidates.</title>
        <authorList>
            <person name="Palmieri N."/>
            <person name="Shrestha A."/>
            <person name="Ruttkowski B."/>
            <person name="Beck T."/>
            <person name="Vogl C."/>
            <person name="Tomley F."/>
            <person name="Blake D.P."/>
            <person name="Joachim A."/>
        </authorList>
    </citation>
    <scope>NUCLEOTIDE SEQUENCE [LARGE SCALE GENOMIC DNA]</scope>
    <source>
        <strain evidence="1 2">Wien I</strain>
    </source>
</reference>